<dbReference type="SMART" id="SM00066">
    <property type="entry name" value="GAL4"/>
    <property type="match status" value="1"/>
</dbReference>
<dbReference type="GO" id="GO:0045944">
    <property type="term" value="P:positive regulation of transcription by RNA polymerase II"/>
    <property type="evidence" value="ECO:0007669"/>
    <property type="project" value="UniProtKB-ARBA"/>
</dbReference>
<dbReference type="SUPFAM" id="SSF57701">
    <property type="entry name" value="Zn2/Cys6 DNA-binding domain"/>
    <property type="match status" value="1"/>
</dbReference>
<dbReference type="PROSITE" id="PS50048">
    <property type="entry name" value="ZN2_CY6_FUNGAL_2"/>
    <property type="match status" value="1"/>
</dbReference>
<evidence type="ECO:0000259" key="6">
    <source>
        <dbReference type="PROSITE" id="PS50048"/>
    </source>
</evidence>
<dbReference type="InterPro" id="IPR001138">
    <property type="entry name" value="Zn2Cys6_DnaBD"/>
</dbReference>
<keyword evidence="2" id="KW-0479">Metal-binding</keyword>
<reference evidence="8" key="1">
    <citation type="submission" date="2016-03" db="EMBL/GenBank/DDBJ databases">
        <authorList>
            <person name="Devillers H."/>
        </authorList>
    </citation>
    <scope>NUCLEOTIDE SEQUENCE [LARGE SCALE GENOMIC DNA]</scope>
</reference>
<dbReference type="Pfam" id="PF00172">
    <property type="entry name" value="Zn_clus"/>
    <property type="match status" value="1"/>
</dbReference>
<accession>A0A1G4JDT1</accession>
<dbReference type="InterPro" id="IPR036864">
    <property type="entry name" value="Zn2-C6_fun-type_DNA-bd_sf"/>
</dbReference>
<dbReference type="Pfam" id="PF04082">
    <property type="entry name" value="Fungal_trans"/>
    <property type="match status" value="1"/>
</dbReference>
<evidence type="ECO:0000256" key="4">
    <source>
        <dbReference type="ARBA" id="ARBA00023125"/>
    </source>
</evidence>
<keyword evidence="4" id="KW-0238">DNA-binding</keyword>
<dbReference type="PANTHER" id="PTHR46910:SF3">
    <property type="entry name" value="HALOTOLERANCE PROTEIN 9-RELATED"/>
    <property type="match status" value="1"/>
</dbReference>
<dbReference type="AlphaFoldDB" id="A0A1G4JDT1"/>
<evidence type="ECO:0000313" key="8">
    <source>
        <dbReference type="Proteomes" id="UP000190274"/>
    </source>
</evidence>
<dbReference type="GO" id="GO:0005634">
    <property type="term" value="C:nucleus"/>
    <property type="evidence" value="ECO:0007669"/>
    <property type="project" value="UniProtKB-SubCell"/>
</dbReference>
<dbReference type="EMBL" id="LT598455">
    <property type="protein sequence ID" value="SCU88337.1"/>
    <property type="molecule type" value="Genomic_DNA"/>
</dbReference>
<sequence length="781" mass="88987">MISAKAPLKSSKLRKRTKVPQACSRCRYKKMKCNGHYPCSRCVQSKVECSFKSGANDNNESSVYNNTAKIQNEIESIDTSLRRLKSHFPQGRNTLHDLEDAIGKLTKDVQDQYNAHLNLEEVARFSGEKSIETHLLDRGALKPNDFCSFDTAESPRKPLNIYFGLYSPLLLISAQGGGWLIRALLSKSSDCEMKLTVFLFLKFLDSHGTVSEIEQKASNVSPLEGYLIRNHLKPFEDPLMFCLTKALSIIPNFSTEPGIGNDSSYTLIFKTTVLLLQQHQELLKASSLNPQKVNLFFEEDSLISSLNYELFERTLFIGMPDLENLKTLLSLISLRYPLDFNLETGKLVSTICRLALDLGLDRWEYNIGRTEEDANQRRQVWWQCCWWDKWYATISGKAFLLTEDTALSLFPRELAKIHVDSSMTVYDLLCSYHHDALDVECSLSFGYILLVKLIEEVQKTILYSRKFTHFSIFSTRSLMNFHDTIGELLARAHRISEIFGLLDKTFLQFLTGNTGNSAVFELYLHMQAVRIICAQAIGCQLTKLQNVSPKQVVPKIRDVSQNLKANLLATFDETMKTLLAQNKSYIFVRYAWYITVLFLCAVRIMVEKSQPNALNTLSLICCVANRASQAILYGRDDAETSKRTSRNTWHPLMLLIISRICCLVFMKDHNMKKDELCSKLAEVGPDCAQAAIVALNSNDQAFNNLKSSDRISFLREAILQEVKMQIRDFEDDKVFEEEMDYGAFSVLDAENDISNFLSDVDFQSLEALLYMNRAEDLLDLS</sequence>
<keyword evidence="8" id="KW-1185">Reference proteome</keyword>
<dbReference type="GO" id="GO:0003677">
    <property type="term" value="F:DNA binding"/>
    <property type="evidence" value="ECO:0007669"/>
    <property type="project" value="UniProtKB-KW"/>
</dbReference>
<keyword evidence="3" id="KW-0862">Zinc</keyword>
<dbReference type="PANTHER" id="PTHR46910">
    <property type="entry name" value="TRANSCRIPTION FACTOR PDR1"/>
    <property type="match status" value="1"/>
</dbReference>
<evidence type="ECO:0000256" key="3">
    <source>
        <dbReference type="ARBA" id="ARBA00022833"/>
    </source>
</evidence>
<keyword evidence="5" id="KW-0539">Nucleus</keyword>
<dbReference type="Gene3D" id="4.10.240.10">
    <property type="entry name" value="Zn(2)-C6 fungal-type DNA-binding domain"/>
    <property type="match status" value="1"/>
</dbReference>
<dbReference type="GO" id="GO:0006351">
    <property type="term" value="P:DNA-templated transcription"/>
    <property type="evidence" value="ECO:0007669"/>
    <property type="project" value="InterPro"/>
</dbReference>
<proteinExistence type="predicted"/>
<dbReference type="CDD" id="cd00067">
    <property type="entry name" value="GAL4"/>
    <property type="match status" value="1"/>
</dbReference>
<dbReference type="CDD" id="cd12148">
    <property type="entry name" value="fungal_TF_MHR"/>
    <property type="match status" value="1"/>
</dbReference>
<evidence type="ECO:0000313" key="7">
    <source>
        <dbReference type="EMBL" id="SCU88337.1"/>
    </source>
</evidence>
<evidence type="ECO:0000256" key="1">
    <source>
        <dbReference type="ARBA" id="ARBA00004123"/>
    </source>
</evidence>
<feature type="domain" description="Zn(2)-C6 fungal-type" evidence="6">
    <location>
        <begin position="22"/>
        <end position="51"/>
    </location>
</feature>
<dbReference type="InterPro" id="IPR050987">
    <property type="entry name" value="AtrR-like"/>
</dbReference>
<dbReference type="SMART" id="SM00906">
    <property type="entry name" value="Fungal_trans"/>
    <property type="match status" value="1"/>
</dbReference>
<dbReference type="Proteomes" id="UP000190274">
    <property type="component" value="Chromosome E"/>
</dbReference>
<evidence type="ECO:0000256" key="5">
    <source>
        <dbReference type="ARBA" id="ARBA00023242"/>
    </source>
</evidence>
<dbReference type="InterPro" id="IPR007219">
    <property type="entry name" value="XnlR_reg_dom"/>
</dbReference>
<dbReference type="PROSITE" id="PS00463">
    <property type="entry name" value="ZN2_CY6_FUNGAL_1"/>
    <property type="match status" value="1"/>
</dbReference>
<dbReference type="GO" id="GO:0000981">
    <property type="term" value="F:DNA-binding transcription factor activity, RNA polymerase II-specific"/>
    <property type="evidence" value="ECO:0007669"/>
    <property type="project" value="InterPro"/>
</dbReference>
<dbReference type="OrthoDB" id="5600212at2759"/>
<name>A0A1G4JDT1_9SACH</name>
<protein>
    <submittedName>
        <fullName evidence="7">LADA_0E09538g1_1</fullName>
    </submittedName>
</protein>
<dbReference type="GO" id="GO:0008270">
    <property type="term" value="F:zinc ion binding"/>
    <property type="evidence" value="ECO:0007669"/>
    <property type="project" value="InterPro"/>
</dbReference>
<organism evidence="7 8">
    <name type="scientific">Lachancea dasiensis</name>
    <dbReference type="NCBI Taxonomy" id="1072105"/>
    <lineage>
        <taxon>Eukaryota</taxon>
        <taxon>Fungi</taxon>
        <taxon>Dikarya</taxon>
        <taxon>Ascomycota</taxon>
        <taxon>Saccharomycotina</taxon>
        <taxon>Saccharomycetes</taxon>
        <taxon>Saccharomycetales</taxon>
        <taxon>Saccharomycetaceae</taxon>
        <taxon>Lachancea</taxon>
    </lineage>
</organism>
<evidence type="ECO:0000256" key="2">
    <source>
        <dbReference type="ARBA" id="ARBA00022723"/>
    </source>
</evidence>
<comment type="subcellular location">
    <subcellularLocation>
        <location evidence="1">Nucleus</location>
    </subcellularLocation>
</comment>
<gene>
    <name evidence="7" type="ORF">LADA_0E09538G</name>
</gene>